<accession>A0A9X1N9H0</accession>
<feature type="signal peptide" evidence="1">
    <location>
        <begin position="1"/>
        <end position="27"/>
    </location>
</feature>
<feature type="chain" id="PRO_5040896190" description="Lipoprotein" evidence="1">
    <location>
        <begin position="28"/>
        <end position="205"/>
    </location>
</feature>
<dbReference type="EMBL" id="JAJOMB010000001">
    <property type="protein sequence ID" value="MCD5309734.1"/>
    <property type="molecule type" value="Genomic_DNA"/>
</dbReference>
<protein>
    <recommendedName>
        <fullName evidence="4">Lipoprotein</fullName>
    </recommendedName>
</protein>
<dbReference type="RefSeq" id="WP_231438653.1">
    <property type="nucleotide sequence ID" value="NZ_JAJOMB010000001.1"/>
</dbReference>
<name>A0A9X1N9H0_9ACTN</name>
<gene>
    <name evidence="2" type="ORF">LR394_02415</name>
</gene>
<dbReference type="PROSITE" id="PS51257">
    <property type="entry name" value="PROKAR_LIPOPROTEIN"/>
    <property type="match status" value="1"/>
</dbReference>
<dbReference type="Proteomes" id="UP001138997">
    <property type="component" value="Unassembled WGS sequence"/>
</dbReference>
<evidence type="ECO:0000313" key="2">
    <source>
        <dbReference type="EMBL" id="MCD5309734.1"/>
    </source>
</evidence>
<keyword evidence="1" id="KW-0732">Signal</keyword>
<keyword evidence="3" id="KW-1185">Reference proteome</keyword>
<sequence length="205" mass="21957">MRTRLRTGVAFATVALLLGAVSACSFGTDTPAPVTTEKEERSSGSSVADLEKLYLADGPPAREVLASGEGFFYGYQNGKQGEVAEIPATLRVHEVTAGPASTHVRVSVVAEQASDVRAINYASKFGLRESALEISAPQQDLKLLRSTWRSDNGLYSMCACASLPQRFTPEPMELSGIFPALPEETTEIEVSYPGFDPVTAPVTRK</sequence>
<proteinExistence type="predicted"/>
<organism evidence="2 3">
    <name type="scientific">Kineosporia babensis</name>
    <dbReference type="NCBI Taxonomy" id="499548"/>
    <lineage>
        <taxon>Bacteria</taxon>
        <taxon>Bacillati</taxon>
        <taxon>Actinomycetota</taxon>
        <taxon>Actinomycetes</taxon>
        <taxon>Kineosporiales</taxon>
        <taxon>Kineosporiaceae</taxon>
        <taxon>Kineosporia</taxon>
    </lineage>
</organism>
<dbReference type="AlphaFoldDB" id="A0A9X1N9H0"/>
<evidence type="ECO:0008006" key="4">
    <source>
        <dbReference type="Google" id="ProtNLM"/>
    </source>
</evidence>
<evidence type="ECO:0000256" key="1">
    <source>
        <dbReference type="SAM" id="SignalP"/>
    </source>
</evidence>
<comment type="caution">
    <text evidence="2">The sequence shown here is derived from an EMBL/GenBank/DDBJ whole genome shotgun (WGS) entry which is preliminary data.</text>
</comment>
<reference evidence="2" key="1">
    <citation type="submission" date="2021-11" db="EMBL/GenBank/DDBJ databases">
        <title>Streptomyces corallinus and Kineosporia corallina sp. nov., two new coral-derived marine actinobacteria.</title>
        <authorList>
            <person name="Buangrab K."/>
            <person name="Sutthacheep M."/>
            <person name="Yeemin T."/>
            <person name="Harunari E."/>
            <person name="Igarashi Y."/>
            <person name="Sripreechasak P."/>
            <person name="Kanchanasin P."/>
            <person name="Tanasupawat S."/>
            <person name="Phongsopitanun W."/>
        </authorList>
    </citation>
    <scope>NUCLEOTIDE SEQUENCE</scope>
    <source>
        <strain evidence="2">JCM 31032</strain>
    </source>
</reference>
<evidence type="ECO:0000313" key="3">
    <source>
        <dbReference type="Proteomes" id="UP001138997"/>
    </source>
</evidence>